<comment type="caution">
    <text evidence="3">The sequence shown here is derived from an EMBL/GenBank/DDBJ whole genome shotgun (WGS) entry which is preliminary data.</text>
</comment>
<evidence type="ECO:0000256" key="1">
    <source>
        <dbReference type="SAM" id="SignalP"/>
    </source>
</evidence>
<feature type="chain" id="PRO_5005325571" description="WD-like domain-containing protein" evidence="1">
    <location>
        <begin position="20"/>
        <end position="251"/>
    </location>
</feature>
<protein>
    <recommendedName>
        <fullName evidence="2">WD-like domain-containing protein</fullName>
    </recommendedName>
</protein>
<feature type="signal peptide" evidence="1">
    <location>
        <begin position="1"/>
        <end position="19"/>
    </location>
</feature>
<keyword evidence="1" id="KW-0732">Signal</keyword>
<organism evidence="3 4">
    <name type="scientific">Geotrichum candidum</name>
    <name type="common">Oospora lactis</name>
    <name type="synonym">Dipodascus geotrichum</name>
    <dbReference type="NCBI Taxonomy" id="1173061"/>
    <lineage>
        <taxon>Eukaryota</taxon>
        <taxon>Fungi</taxon>
        <taxon>Dikarya</taxon>
        <taxon>Ascomycota</taxon>
        <taxon>Saccharomycotina</taxon>
        <taxon>Dipodascomycetes</taxon>
        <taxon>Dipodascales</taxon>
        <taxon>Dipodascaceae</taxon>
        <taxon>Geotrichum</taxon>
    </lineage>
</organism>
<feature type="domain" description="WD-like" evidence="2">
    <location>
        <begin position="159"/>
        <end position="251"/>
    </location>
</feature>
<sequence length="251" mass="28432">MLSLLIIYFSLFTAGYCSQQLIQFDEVFAESSVIRLDSNLTRICPGCHGGPEYELLSVVVADKNSTVELIREINDYVSKGNNDHDMFCYLQSHFLLVSPRNASEADIWIETMLGLRADLQFDEIKIAELIYLNTEDKHGLSVSLRKRSGFMTWAYNYASHCLNGDACKSFAWELTRSSYFVYENWTRSVCRDTDGGKCCVSWSKNVWMSIGTIGYAAVDCKNSCSGNKFSCEVFGIRDDLNVCWSNRETGC</sequence>
<accession>A0A0J9X8J8</accession>
<name>A0A0J9X8J8_GEOCN</name>
<evidence type="ECO:0000313" key="4">
    <source>
        <dbReference type="Proteomes" id="UP000242525"/>
    </source>
</evidence>
<proteinExistence type="predicted"/>
<dbReference type="OrthoDB" id="3853793at2759"/>
<dbReference type="EMBL" id="CCBN010000005">
    <property type="protein sequence ID" value="CDO53485.1"/>
    <property type="molecule type" value="Genomic_DNA"/>
</dbReference>
<evidence type="ECO:0000259" key="2">
    <source>
        <dbReference type="Pfam" id="PF20493"/>
    </source>
</evidence>
<dbReference type="Proteomes" id="UP000242525">
    <property type="component" value="Unassembled WGS sequence"/>
</dbReference>
<evidence type="ECO:0000313" key="3">
    <source>
        <dbReference type="EMBL" id="CDO53485.1"/>
    </source>
</evidence>
<dbReference type="InterPro" id="IPR046925">
    <property type="entry name" value="WD-like_fungi"/>
</dbReference>
<dbReference type="AlphaFoldDB" id="A0A0J9X8J8"/>
<keyword evidence="4" id="KW-1185">Reference proteome</keyword>
<gene>
    <name evidence="3" type="ORF">BN980_GECA05s02435g</name>
</gene>
<dbReference type="Pfam" id="PF20493">
    <property type="entry name" value="WD-like_fungi"/>
    <property type="match status" value="1"/>
</dbReference>
<reference evidence="3" key="1">
    <citation type="submission" date="2014-03" db="EMBL/GenBank/DDBJ databases">
        <authorList>
            <person name="Casaregola S."/>
        </authorList>
    </citation>
    <scope>NUCLEOTIDE SEQUENCE [LARGE SCALE GENOMIC DNA]</scope>
    <source>
        <strain evidence="3">CLIB 918</strain>
    </source>
</reference>